<name>A0A165I2V0_9BASI</name>
<accession>A0A165I2V0</accession>
<keyword evidence="2" id="KW-1185">Reference proteome</keyword>
<evidence type="ECO:0000313" key="1">
    <source>
        <dbReference type="EMBL" id="KZT60066.1"/>
    </source>
</evidence>
<dbReference type="Proteomes" id="UP000076842">
    <property type="component" value="Unassembled WGS sequence"/>
</dbReference>
<reference evidence="1 2" key="1">
    <citation type="journal article" date="2016" name="Mol. Biol. Evol.">
        <title>Comparative Genomics of Early-Diverging Mushroom-Forming Fungi Provides Insights into the Origins of Lignocellulose Decay Capabilities.</title>
        <authorList>
            <person name="Nagy L.G."/>
            <person name="Riley R."/>
            <person name="Tritt A."/>
            <person name="Adam C."/>
            <person name="Daum C."/>
            <person name="Floudas D."/>
            <person name="Sun H."/>
            <person name="Yadav J.S."/>
            <person name="Pangilinan J."/>
            <person name="Larsson K.H."/>
            <person name="Matsuura K."/>
            <person name="Barry K."/>
            <person name="Labutti K."/>
            <person name="Kuo R."/>
            <person name="Ohm R.A."/>
            <person name="Bhattacharya S.S."/>
            <person name="Shirouzu T."/>
            <person name="Yoshinaga Y."/>
            <person name="Martin F.M."/>
            <person name="Grigoriev I.V."/>
            <person name="Hibbett D.S."/>
        </authorList>
    </citation>
    <scope>NUCLEOTIDE SEQUENCE [LARGE SCALE GENOMIC DNA]</scope>
    <source>
        <strain evidence="1 2">HHB12733</strain>
    </source>
</reference>
<proteinExistence type="predicted"/>
<sequence length="159" mass="17640">MQAFYTCPASLSAPPTCLFSVVFCISAQCRRLFSMPFQVGPRLSHRPSKDPGLAHPFLAFICRASHTVTLFVIRSPTARPCCPILAGNTRHERGVQEPEDPAYVSANPGFISKFGWSTDGDGPPCLFHGKRPGCSTIIRLCRRDDSACSRRRPRWQYPA</sequence>
<protein>
    <submittedName>
        <fullName evidence="1">Uncharacterized protein</fullName>
    </submittedName>
</protein>
<evidence type="ECO:0000313" key="2">
    <source>
        <dbReference type="Proteomes" id="UP000076842"/>
    </source>
</evidence>
<organism evidence="1 2">
    <name type="scientific">Calocera cornea HHB12733</name>
    <dbReference type="NCBI Taxonomy" id="1353952"/>
    <lineage>
        <taxon>Eukaryota</taxon>
        <taxon>Fungi</taxon>
        <taxon>Dikarya</taxon>
        <taxon>Basidiomycota</taxon>
        <taxon>Agaricomycotina</taxon>
        <taxon>Dacrymycetes</taxon>
        <taxon>Dacrymycetales</taxon>
        <taxon>Dacrymycetaceae</taxon>
        <taxon>Calocera</taxon>
    </lineage>
</organism>
<dbReference type="InParanoid" id="A0A165I2V0"/>
<dbReference type="EMBL" id="KV423934">
    <property type="protein sequence ID" value="KZT60066.1"/>
    <property type="molecule type" value="Genomic_DNA"/>
</dbReference>
<gene>
    <name evidence="1" type="ORF">CALCODRAFT_515598</name>
</gene>
<dbReference type="AlphaFoldDB" id="A0A165I2V0"/>